<accession>A0A8J4V2X1</accession>
<dbReference type="PANTHER" id="PTHR11017:SF479">
    <property type="entry name" value="DISEASE RESISTANCE PROTEIN (TIR-NBS-LRR CLASS) FAMILY"/>
    <property type="match status" value="1"/>
</dbReference>
<dbReference type="PANTHER" id="PTHR11017">
    <property type="entry name" value="LEUCINE-RICH REPEAT-CONTAINING PROTEIN"/>
    <property type="match status" value="1"/>
</dbReference>
<evidence type="ECO:0000313" key="3">
    <source>
        <dbReference type="Proteomes" id="UP000737018"/>
    </source>
</evidence>
<dbReference type="EMBL" id="JRKL02009146">
    <property type="protein sequence ID" value="KAF3946468.1"/>
    <property type="molecule type" value="Genomic_DNA"/>
</dbReference>
<dbReference type="InterPro" id="IPR044974">
    <property type="entry name" value="Disease_R_plants"/>
</dbReference>
<sequence length="402" mass="45700">MGMEIVRKESPNIFRKRSRLCNYEDALEVLRGNKGSEKIRGIMLHSPTPVQVQLHPEAFKMMENLIFLMVYNVEISEELTYFPSGLRLLEWPNYPFDFPSNFGPQQLVDLKMPKSCITLEMMSKQLQEIPRLPQSIIKLDAKNCRSLDLQSSWRLLDQFGEIAGILPRSNVLINSEKEEEKVLDDTLYFFEDPGEMCENLLFWGVSHGFGYMLDPSEVYHIEVVCEIVGYNKHDDDDISILDNTDFIKWMGVHVECICCCSGLPITKQRRVSSPMDLADLGFPDGFDLGSSSMTQILDSTRGSSSVLDDTEQLPLPPVSPTSYCSDLDHGVSNSGGHSRRARIRLRRQIRIRLRRKSLAESRALLQPLPCGKTGLKMKPLLTLAIFVILIQSLLLLHFANNT</sequence>
<protein>
    <submittedName>
        <fullName evidence="2">Uncharacterized protein</fullName>
    </submittedName>
</protein>
<feature type="transmembrane region" description="Helical" evidence="1">
    <location>
        <begin position="380"/>
        <end position="399"/>
    </location>
</feature>
<dbReference type="OrthoDB" id="984814at2759"/>
<comment type="caution">
    <text evidence="2">The sequence shown here is derived from an EMBL/GenBank/DDBJ whole genome shotgun (WGS) entry which is preliminary data.</text>
</comment>
<organism evidence="2 3">
    <name type="scientific">Castanea mollissima</name>
    <name type="common">Chinese chestnut</name>
    <dbReference type="NCBI Taxonomy" id="60419"/>
    <lineage>
        <taxon>Eukaryota</taxon>
        <taxon>Viridiplantae</taxon>
        <taxon>Streptophyta</taxon>
        <taxon>Embryophyta</taxon>
        <taxon>Tracheophyta</taxon>
        <taxon>Spermatophyta</taxon>
        <taxon>Magnoliopsida</taxon>
        <taxon>eudicotyledons</taxon>
        <taxon>Gunneridae</taxon>
        <taxon>Pentapetalae</taxon>
        <taxon>rosids</taxon>
        <taxon>fabids</taxon>
        <taxon>Fagales</taxon>
        <taxon>Fagaceae</taxon>
        <taxon>Castanea</taxon>
    </lineage>
</organism>
<reference evidence="2" key="1">
    <citation type="submission" date="2020-03" db="EMBL/GenBank/DDBJ databases">
        <title>Castanea mollissima Vanexum genome sequencing.</title>
        <authorList>
            <person name="Staton M."/>
        </authorList>
    </citation>
    <scope>NUCLEOTIDE SEQUENCE</scope>
    <source>
        <tissue evidence="2">Leaf</tissue>
    </source>
</reference>
<keyword evidence="1" id="KW-0472">Membrane</keyword>
<evidence type="ECO:0000256" key="1">
    <source>
        <dbReference type="SAM" id="Phobius"/>
    </source>
</evidence>
<evidence type="ECO:0000313" key="2">
    <source>
        <dbReference type="EMBL" id="KAF3946468.1"/>
    </source>
</evidence>
<dbReference type="Proteomes" id="UP000737018">
    <property type="component" value="Unassembled WGS sequence"/>
</dbReference>
<keyword evidence="3" id="KW-1185">Reference proteome</keyword>
<keyword evidence="1" id="KW-1133">Transmembrane helix</keyword>
<dbReference type="AlphaFoldDB" id="A0A8J4V2X1"/>
<proteinExistence type="predicted"/>
<keyword evidence="1" id="KW-0812">Transmembrane</keyword>
<dbReference type="GO" id="GO:0006952">
    <property type="term" value="P:defense response"/>
    <property type="evidence" value="ECO:0007669"/>
    <property type="project" value="InterPro"/>
</dbReference>
<gene>
    <name evidence="2" type="ORF">CMV_027269</name>
</gene>
<name>A0A8J4V2X1_9ROSI</name>